<evidence type="ECO:0000313" key="1">
    <source>
        <dbReference type="EMBL" id="MRW84872.1"/>
    </source>
</evidence>
<dbReference type="EMBL" id="WKJL01000007">
    <property type="protein sequence ID" value="MRW84872.1"/>
    <property type="molecule type" value="Genomic_DNA"/>
</dbReference>
<keyword evidence="2" id="KW-1185">Reference proteome</keyword>
<dbReference type="RefSeq" id="WP_154357924.1">
    <property type="nucleotide sequence ID" value="NZ_WKJL01000007.1"/>
</dbReference>
<accession>A0A844D841</accession>
<dbReference type="AlphaFoldDB" id="A0A844D841"/>
<proteinExistence type="predicted"/>
<comment type="caution">
    <text evidence="1">The sequence shown here is derived from an EMBL/GenBank/DDBJ whole genome shotgun (WGS) entry which is preliminary data.</text>
</comment>
<protein>
    <submittedName>
        <fullName evidence="1">Uncharacterized protein</fullName>
    </submittedName>
</protein>
<dbReference type="Proteomes" id="UP000439986">
    <property type="component" value="Unassembled WGS sequence"/>
</dbReference>
<evidence type="ECO:0000313" key="2">
    <source>
        <dbReference type="Proteomes" id="UP000439986"/>
    </source>
</evidence>
<organism evidence="1 2">
    <name type="scientific">Duganella aquatilis</name>
    <dbReference type="NCBI Taxonomy" id="2666082"/>
    <lineage>
        <taxon>Bacteria</taxon>
        <taxon>Pseudomonadati</taxon>
        <taxon>Pseudomonadota</taxon>
        <taxon>Betaproteobacteria</taxon>
        <taxon>Burkholderiales</taxon>
        <taxon>Oxalobacteraceae</taxon>
        <taxon>Telluria group</taxon>
        <taxon>Duganella</taxon>
    </lineage>
</organism>
<gene>
    <name evidence="1" type="ORF">GJ698_12345</name>
</gene>
<sequence length="388" mass="43789">MSQAKANMQQQPFIASRWERNSADDFMIWVKNSGVGRVRTSTLGQAVSQLWLDYAESASKSELAEKLPDVLRSCDSLSFQQPSEAIAYAGLHLVDRYGRIMQVLEYLLRVGRLPIRKTRVSILEVGSGPAPALYATRDFYAMLHEWPARGEVEVANVKVADSLERGDAWDRTLHYLSEYLMLARQETNPMALPFQRAIHDLSGFKVKTRHNEAVAERAHWIRHEFDSADEYISSAAAFKIAYEEGVHAPSAYDMIFMCNFLTQTEMAERFETELLDLANSLTPGGVLVVMGGVGASYPEIYEKVRNIARSAKLTDVSPTEVFDPNKSPQLDIVRDHVLANVAAALGDCDRNTRDYIQKKLPKDIVEPAVEFILPKYRALLFVNQKQRK</sequence>
<reference evidence="1 2" key="1">
    <citation type="submission" date="2019-11" db="EMBL/GenBank/DDBJ databases">
        <title>Novel species isolated from a subtropical stream in China.</title>
        <authorList>
            <person name="Lu H."/>
        </authorList>
    </citation>
    <scope>NUCLEOTIDE SEQUENCE [LARGE SCALE GENOMIC DNA]</scope>
    <source>
        <strain evidence="1 2">FT26W</strain>
    </source>
</reference>
<name>A0A844D841_9BURK</name>